<protein>
    <submittedName>
        <fullName evidence="1">Uncharacterized protein</fullName>
    </submittedName>
</protein>
<dbReference type="EMBL" id="CAJNIZ010000478">
    <property type="protein sequence ID" value="CAE7162893.1"/>
    <property type="molecule type" value="Genomic_DNA"/>
</dbReference>
<dbReference type="AlphaFoldDB" id="A0A812IUC7"/>
<dbReference type="Proteomes" id="UP000649617">
    <property type="component" value="Unassembled WGS sequence"/>
</dbReference>
<name>A0A812IUC7_SYMPI</name>
<evidence type="ECO:0000313" key="1">
    <source>
        <dbReference type="EMBL" id="CAE7162893.1"/>
    </source>
</evidence>
<organism evidence="1 2">
    <name type="scientific">Symbiodinium pilosum</name>
    <name type="common">Dinoflagellate</name>
    <dbReference type="NCBI Taxonomy" id="2952"/>
    <lineage>
        <taxon>Eukaryota</taxon>
        <taxon>Sar</taxon>
        <taxon>Alveolata</taxon>
        <taxon>Dinophyceae</taxon>
        <taxon>Suessiales</taxon>
        <taxon>Symbiodiniaceae</taxon>
        <taxon>Symbiodinium</taxon>
    </lineage>
</organism>
<keyword evidence="2" id="KW-1185">Reference proteome</keyword>
<evidence type="ECO:0000313" key="2">
    <source>
        <dbReference type="Proteomes" id="UP000649617"/>
    </source>
</evidence>
<sequence>MQLKLSQVGHLETLQEALGLTEDHGSRAATQMLLVQSRRGTQIAFNTSRAAVEAQTGPSSHLAVLLQVLCEGALRGLHEQGGLQFCSGTGIPSARSDQLCKIRCQAMGRSGAEHLQIYQA</sequence>
<comment type="caution">
    <text evidence="1">The sequence shown here is derived from an EMBL/GenBank/DDBJ whole genome shotgun (WGS) entry which is preliminary data.</text>
</comment>
<proteinExistence type="predicted"/>
<gene>
    <name evidence="1" type="ORF">SPIL2461_LOCUS576</name>
</gene>
<reference evidence="1" key="1">
    <citation type="submission" date="2021-02" db="EMBL/GenBank/DDBJ databases">
        <authorList>
            <person name="Dougan E. K."/>
            <person name="Rhodes N."/>
            <person name="Thang M."/>
            <person name="Chan C."/>
        </authorList>
    </citation>
    <scope>NUCLEOTIDE SEQUENCE</scope>
</reference>
<accession>A0A812IUC7</accession>